<dbReference type="GO" id="GO:0016709">
    <property type="term" value="F:oxidoreductase activity, acting on paired donors, with incorporation or reduction of molecular oxygen, NAD(P)H as one donor, and incorporation of one atom of oxygen"/>
    <property type="evidence" value="ECO:0007669"/>
    <property type="project" value="UniProtKB-ARBA"/>
</dbReference>
<feature type="domain" description="FAD-binding" evidence="3">
    <location>
        <begin position="266"/>
        <end position="460"/>
    </location>
</feature>
<keyword evidence="1" id="KW-0285">Flavoprotein</keyword>
<keyword evidence="4" id="KW-0503">Monooxygenase</keyword>
<dbReference type="InterPro" id="IPR002938">
    <property type="entry name" value="FAD-bd"/>
</dbReference>
<dbReference type="Gene3D" id="3.50.50.60">
    <property type="entry name" value="FAD/NAD(P)-binding domain"/>
    <property type="match status" value="2"/>
</dbReference>
<keyword evidence="2" id="KW-0274">FAD</keyword>
<evidence type="ECO:0000256" key="2">
    <source>
        <dbReference type="ARBA" id="ARBA00022827"/>
    </source>
</evidence>
<dbReference type="GeneID" id="39738654"/>
<dbReference type="Gene3D" id="3.30.9.10">
    <property type="entry name" value="D-Amino Acid Oxidase, subunit A, domain 2"/>
    <property type="match status" value="1"/>
</dbReference>
<evidence type="ECO:0000313" key="4">
    <source>
        <dbReference type="EMBL" id="CRH02491.1"/>
    </source>
</evidence>
<dbReference type="Proteomes" id="UP000220158">
    <property type="component" value="Chromosome 14"/>
</dbReference>
<keyword evidence="5" id="KW-1185">Reference proteome</keyword>
<dbReference type="Pfam" id="PF01494">
    <property type="entry name" value="FAD_binding_3"/>
    <property type="match status" value="2"/>
</dbReference>
<evidence type="ECO:0000259" key="3">
    <source>
        <dbReference type="Pfam" id="PF01494"/>
    </source>
</evidence>
<sequence>MKVRKTFALIIGGGPTGVTTGLYLQKYKIPHILIEKDKYIEKIPKAHYYNNQTMEAWRSISHLDKCFLNETENLNLWRNFQYCTNIRKDNCVGYYDNFINKYTYKNTYYEDISPSKVTHLSQYKLLGILYSYYFNKIKCDKRKKNEFLKNIHLKLSTHRCLKNIFKTCELDESEYDNVVDKEKGEEKFYNFHSYDYSELLIGYEYVNFLNIRELIDLYKYNRVEYNKNEYKNINDIENEIYMNNYDCNNDMHNLEKHMNPPNYIITKIKNLNNNKEEIVLSNYVFVSEGGKSKIKKSLSINDENKEEYMKFVNIHFSSKYLSNLIKYNPSMLYFIFNEYIGVLVCHNYRKGEVVLHIPYITEKEKEVYCDKSNCIQIINKLIGFPLYDIKIYNIYKWKMHSSIASTFVDKKTKRIILLGDSAHKLPPSGGFGLNLGIGDVINITWKIIRIFNLKKKSFLDNIEKIKELKNLSRKNTNNLSYIINEITKMNFSMNIMSTEEKKKIDNYINSYNIERKLVANFTIYNAVKNYEKGNNIPNALGYNNNFLIRLINNCNNNVVQNSVLFYYLFKNAKKFLNIFNNIPYIFQYNQKKIENLFKNQENVLTLLYPGVDFCYSYIDTIDEINEEKIYKKSSCFNKNNIKSKIHNEIKIKNSIGNIQKEEEQNIQNFHNNNINEENSYDLLNKNNLDNLSFESEKNIKYKDNINNNNDHFTFENIQSCTAEKNKNQNNCFNYTNDFQDKNIFEEKKERVPKLKVSKNIYEYEIPSVNGSKIPHFNLYTFDQNRIYKLSTVDLPIFNNTNLSILVILFDNIILNNLIDYLSVHNISQDKFSLCIWDSDVLIYKSNKGESINIIKKEDIKKIDKTIYSNKIVVSDNFLLNQKKKYHMGDASKIKHIQMNATNYNVSYVFTSKIIKDMFLNVLNLKSKDSYVILRPDRHIISAGDHDLFDCIKLINKIYI</sequence>
<organism evidence="4 5">
    <name type="scientific">Plasmodium relictum</name>
    <dbReference type="NCBI Taxonomy" id="85471"/>
    <lineage>
        <taxon>Eukaryota</taxon>
        <taxon>Sar</taxon>
        <taxon>Alveolata</taxon>
        <taxon>Apicomplexa</taxon>
        <taxon>Aconoidasida</taxon>
        <taxon>Haemosporida</taxon>
        <taxon>Plasmodiidae</taxon>
        <taxon>Plasmodium</taxon>
        <taxon>Plasmodium (Haemamoeba)</taxon>
    </lineage>
</organism>
<dbReference type="PANTHER" id="PTHR43004">
    <property type="entry name" value="TRK SYSTEM POTASSIUM UPTAKE PROTEIN"/>
    <property type="match status" value="1"/>
</dbReference>
<dbReference type="GO" id="GO:0005739">
    <property type="term" value="C:mitochondrion"/>
    <property type="evidence" value="ECO:0007669"/>
    <property type="project" value="TreeGrafter"/>
</dbReference>
<dbReference type="EMBL" id="LN835309">
    <property type="protein sequence ID" value="CRH02491.1"/>
    <property type="molecule type" value="Genomic_DNA"/>
</dbReference>
<dbReference type="RefSeq" id="XP_028535011.1">
    <property type="nucleotide sequence ID" value="XM_028679282.1"/>
</dbReference>
<dbReference type="InterPro" id="IPR036188">
    <property type="entry name" value="FAD/NAD-bd_sf"/>
</dbReference>
<dbReference type="OrthoDB" id="1716816at2759"/>
<reference evidence="4 5" key="1">
    <citation type="submission" date="2015-04" db="EMBL/GenBank/DDBJ databases">
        <authorList>
            <consortium name="Pathogen Informatics"/>
        </authorList>
    </citation>
    <scope>NUCLEOTIDE SEQUENCE [LARGE SCALE GENOMIC DNA]</scope>
    <source>
        <strain evidence="4 5">SGS1</strain>
    </source>
</reference>
<dbReference type="KEGG" id="prel:PRELSG_1422200"/>
<dbReference type="GO" id="GO:0006744">
    <property type="term" value="P:ubiquinone biosynthetic process"/>
    <property type="evidence" value="ECO:0007669"/>
    <property type="project" value="TreeGrafter"/>
</dbReference>
<name>A0A1J1HAR6_PLARL</name>
<dbReference type="InterPro" id="IPR050641">
    <property type="entry name" value="RIFMO-like"/>
</dbReference>
<protein>
    <submittedName>
        <fullName evidence="4">FAD-dependent monooxygenase, putative</fullName>
        <ecNumber evidence="4">1.14.13.8</ecNumber>
    </submittedName>
</protein>
<dbReference type="VEuPathDB" id="PlasmoDB:PRELSG_1422200"/>
<dbReference type="EC" id="1.14.13.8" evidence="4"/>
<gene>
    <name evidence="4" type="ORF">PRELSG_1422200</name>
</gene>
<dbReference type="OMA" id="WTMHSSI"/>
<accession>A0A1J1HAR6</accession>
<dbReference type="PANTHER" id="PTHR43004:SF6">
    <property type="entry name" value="FAD_NAD(P)-BINDING OXIDOREDUCTASE FAMILY PROTEIN"/>
    <property type="match status" value="1"/>
</dbReference>
<evidence type="ECO:0000313" key="5">
    <source>
        <dbReference type="Proteomes" id="UP000220158"/>
    </source>
</evidence>
<dbReference type="SUPFAM" id="SSF51905">
    <property type="entry name" value="FAD/NAD(P)-binding domain"/>
    <property type="match status" value="1"/>
</dbReference>
<dbReference type="AlphaFoldDB" id="A0A1J1HAR6"/>
<feature type="domain" description="FAD-binding" evidence="3">
    <location>
        <begin position="7"/>
        <end position="148"/>
    </location>
</feature>
<evidence type="ECO:0000256" key="1">
    <source>
        <dbReference type="ARBA" id="ARBA00022630"/>
    </source>
</evidence>
<keyword evidence="4" id="KW-0560">Oxidoreductase</keyword>
<proteinExistence type="predicted"/>
<dbReference type="GO" id="GO:0071949">
    <property type="term" value="F:FAD binding"/>
    <property type="evidence" value="ECO:0007669"/>
    <property type="project" value="InterPro"/>
</dbReference>